<dbReference type="EMBL" id="DS547143">
    <property type="protein sequence ID" value="EDR01080.1"/>
    <property type="molecule type" value="Genomic_DNA"/>
</dbReference>
<dbReference type="KEGG" id="lbc:LACBIDRAFT_295633"/>
<evidence type="ECO:0000313" key="2">
    <source>
        <dbReference type="EMBL" id="EDR01080.1"/>
    </source>
</evidence>
<protein>
    <submittedName>
        <fullName evidence="2">Predicted protein</fullName>
    </submittedName>
</protein>
<evidence type="ECO:0000313" key="3">
    <source>
        <dbReference type="Proteomes" id="UP000001194"/>
    </source>
</evidence>
<keyword evidence="1" id="KW-0472">Membrane</keyword>
<feature type="transmembrane region" description="Helical" evidence="1">
    <location>
        <begin position="78"/>
        <end position="101"/>
    </location>
</feature>
<feature type="transmembrane region" description="Helical" evidence="1">
    <location>
        <begin position="125"/>
        <end position="142"/>
    </location>
</feature>
<dbReference type="Proteomes" id="UP000001194">
    <property type="component" value="Unassembled WGS sequence"/>
</dbReference>
<dbReference type="InParanoid" id="B0DWF9"/>
<dbReference type="AlphaFoldDB" id="B0DWF9"/>
<keyword evidence="1" id="KW-0812">Transmembrane</keyword>
<keyword evidence="1" id="KW-1133">Transmembrane helix</keyword>
<accession>B0DWF9</accession>
<dbReference type="OrthoDB" id="10443614at2759"/>
<keyword evidence="3" id="KW-1185">Reference proteome</keyword>
<proteinExistence type="predicted"/>
<organism evidence="3">
    <name type="scientific">Laccaria bicolor (strain S238N-H82 / ATCC MYA-4686)</name>
    <name type="common">Bicoloured deceiver</name>
    <name type="synonym">Laccaria laccata var. bicolor</name>
    <dbReference type="NCBI Taxonomy" id="486041"/>
    <lineage>
        <taxon>Eukaryota</taxon>
        <taxon>Fungi</taxon>
        <taxon>Dikarya</taxon>
        <taxon>Basidiomycota</taxon>
        <taxon>Agaricomycotina</taxon>
        <taxon>Agaricomycetes</taxon>
        <taxon>Agaricomycetidae</taxon>
        <taxon>Agaricales</taxon>
        <taxon>Agaricineae</taxon>
        <taxon>Hydnangiaceae</taxon>
        <taxon>Laccaria</taxon>
    </lineage>
</organism>
<dbReference type="GeneID" id="6083901"/>
<reference evidence="2 3" key="1">
    <citation type="journal article" date="2008" name="Nature">
        <title>The genome of Laccaria bicolor provides insights into mycorrhizal symbiosis.</title>
        <authorList>
            <person name="Martin F."/>
            <person name="Aerts A."/>
            <person name="Ahren D."/>
            <person name="Brun A."/>
            <person name="Danchin E.G.J."/>
            <person name="Duchaussoy F."/>
            <person name="Gibon J."/>
            <person name="Kohler A."/>
            <person name="Lindquist E."/>
            <person name="Pereda V."/>
            <person name="Salamov A."/>
            <person name="Shapiro H.J."/>
            <person name="Wuyts J."/>
            <person name="Blaudez D."/>
            <person name="Buee M."/>
            <person name="Brokstein P."/>
            <person name="Canbaeck B."/>
            <person name="Cohen D."/>
            <person name="Courty P.E."/>
            <person name="Coutinho P.M."/>
            <person name="Delaruelle C."/>
            <person name="Detter J.C."/>
            <person name="Deveau A."/>
            <person name="DiFazio S."/>
            <person name="Duplessis S."/>
            <person name="Fraissinet-Tachet L."/>
            <person name="Lucic E."/>
            <person name="Frey-Klett P."/>
            <person name="Fourrey C."/>
            <person name="Feussner I."/>
            <person name="Gay G."/>
            <person name="Grimwood J."/>
            <person name="Hoegger P.J."/>
            <person name="Jain P."/>
            <person name="Kilaru S."/>
            <person name="Labbe J."/>
            <person name="Lin Y.C."/>
            <person name="Legue V."/>
            <person name="Le Tacon F."/>
            <person name="Marmeisse R."/>
            <person name="Melayah D."/>
            <person name="Montanini B."/>
            <person name="Muratet M."/>
            <person name="Nehls U."/>
            <person name="Niculita-Hirzel H."/>
            <person name="Oudot-Le Secq M.P."/>
            <person name="Peter M."/>
            <person name="Quesneville H."/>
            <person name="Rajashekar B."/>
            <person name="Reich M."/>
            <person name="Rouhier N."/>
            <person name="Schmutz J."/>
            <person name="Yin T."/>
            <person name="Chalot M."/>
            <person name="Henrissat B."/>
            <person name="Kuees U."/>
            <person name="Lucas S."/>
            <person name="Van de Peer Y."/>
            <person name="Podila G.K."/>
            <person name="Polle A."/>
            <person name="Pukkila P.J."/>
            <person name="Richardson P.M."/>
            <person name="Rouze P."/>
            <person name="Sanders I.R."/>
            <person name="Stajich J.E."/>
            <person name="Tunlid A."/>
            <person name="Tuskan G."/>
            <person name="Grigoriev I.V."/>
        </authorList>
    </citation>
    <scope>NUCLEOTIDE SEQUENCE [LARGE SCALE GENOMIC DNA]</scope>
    <source>
        <strain evidence="3">S238N-H82 / ATCC MYA-4686</strain>
    </source>
</reference>
<feature type="transmembrane region" description="Helical" evidence="1">
    <location>
        <begin position="29"/>
        <end position="53"/>
    </location>
</feature>
<dbReference type="HOGENOM" id="CLU_139883_0_0_1"/>
<evidence type="ECO:0000256" key="1">
    <source>
        <dbReference type="SAM" id="Phobius"/>
    </source>
</evidence>
<name>B0DWF9_LACBS</name>
<gene>
    <name evidence="2" type="ORF">LACBIDRAFT_295633</name>
</gene>
<dbReference type="RefSeq" id="XP_001888299.1">
    <property type="nucleotide sequence ID" value="XM_001888264.1"/>
</dbReference>
<sequence length="160" mass="18038">MPDQHDTPLSVNDPLIHHLTWGDIIRLTLTSQACLLSFISFLFVLLVTIRNAIHRRRRRRQRRPTAPMRTQGIFQKPMYTLLVLLLCIISADILQTIGSALDLEWIRGGYLAEVAEVPFAQGNSSIIYACIMILYHTTLGALKQISIVLSSLLNNGTFLP</sequence>